<dbReference type="Proteomes" id="UP000188603">
    <property type="component" value="Chromosome"/>
</dbReference>
<sequence length="65" mass="7556">MLRSRMKTSDVLVEHIVNTLKDLRYGYVVITVHDSRVVQIDRTEKHRLTVPPSHSERQSGRDNGK</sequence>
<dbReference type="KEGG" id="ntr:B0W44_08320"/>
<gene>
    <name evidence="2" type="ORF">B0W44_08320</name>
</gene>
<feature type="compositionally biased region" description="Basic and acidic residues" evidence="1">
    <location>
        <begin position="54"/>
        <end position="65"/>
    </location>
</feature>
<reference evidence="2 3" key="1">
    <citation type="journal article" date="2015" name="Int. J. Syst. Evol. Microbiol.">
        <title>Novibacillus thermophilus gen. nov., sp. nov., a Gram-staining-negative and moderately thermophilic member of the family Thermoactinomycetaceae.</title>
        <authorList>
            <person name="Yang G."/>
            <person name="Chen J."/>
            <person name="Zhou S."/>
        </authorList>
    </citation>
    <scope>NUCLEOTIDE SEQUENCE [LARGE SCALE GENOMIC DNA]</scope>
    <source>
        <strain evidence="2 3">SG-1</strain>
    </source>
</reference>
<evidence type="ECO:0008006" key="4">
    <source>
        <dbReference type="Google" id="ProtNLM"/>
    </source>
</evidence>
<keyword evidence="3" id="KW-1185">Reference proteome</keyword>
<accession>A0A1U9K6Y3</accession>
<dbReference type="AlphaFoldDB" id="A0A1U9K6Y3"/>
<dbReference type="STRING" id="1471761.B0W44_08320"/>
<evidence type="ECO:0000313" key="3">
    <source>
        <dbReference type="Proteomes" id="UP000188603"/>
    </source>
</evidence>
<evidence type="ECO:0000313" key="2">
    <source>
        <dbReference type="EMBL" id="AQS55794.1"/>
    </source>
</evidence>
<evidence type="ECO:0000256" key="1">
    <source>
        <dbReference type="SAM" id="MobiDB-lite"/>
    </source>
</evidence>
<organism evidence="2 3">
    <name type="scientific">Novibacillus thermophilus</name>
    <dbReference type="NCBI Taxonomy" id="1471761"/>
    <lineage>
        <taxon>Bacteria</taxon>
        <taxon>Bacillati</taxon>
        <taxon>Bacillota</taxon>
        <taxon>Bacilli</taxon>
        <taxon>Bacillales</taxon>
        <taxon>Thermoactinomycetaceae</taxon>
        <taxon>Novibacillus</taxon>
    </lineage>
</organism>
<dbReference type="InterPro" id="IPR018743">
    <property type="entry name" value="DUF2292"/>
</dbReference>
<dbReference type="EMBL" id="CP019699">
    <property type="protein sequence ID" value="AQS55794.1"/>
    <property type="molecule type" value="Genomic_DNA"/>
</dbReference>
<name>A0A1U9K6Y3_9BACL</name>
<proteinExistence type="predicted"/>
<protein>
    <recommendedName>
        <fullName evidence="4">DUF2292 domain-containing protein</fullName>
    </recommendedName>
</protein>
<dbReference type="Pfam" id="PF10055">
    <property type="entry name" value="DUF2292"/>
    <property type="match status" value="1"/>
</dbReference>
<feature type="region of interest" description="Disordered" evidence="1">
    <location>
        <begin position="43"/>
        <end position="65"/>
    </location>
</feature>